<organism evidence="2 3">
    <name type="scientific">Micromonospora coxensis</name>
    <dbReference type="NCBI Taxonomy" id="356852"/>
    <lineage>
        <taxon>Bacteria</taxon>
        <taxon>Bacillati</taxon>
        <taxon>Actinomycetota</taxon>
        <taxon>Actinomycetes</taxon>
        <taxon>Micromonosporales</taxon>
        <taxon>Micromonosporaceae</taxon>
        <taxon>Micromonospora</taxon>
    </lineage>
</organism>
<keyword evidence="3" id="KW-1185">Reference proteome</keyword>
<dbReference type="Pfam" id="PF01844">
    <property type="entry name" value="HNH"/>
    <property type="match status" value="1"/>
</dbReference>
<dbReference type="GO" id="GO:0004519">
    <property type="term" value="F:endonuclease activity"/>
    <property type="evidence" value="ECO:0007669"/>
    <property type="project" value="InterPro"/>
</dbReference>
<proteinExistence type="predicted"/>
<protein>
    <submittedName>
        <fullName evidence="2">5-methylcytosine-specific restriction enzyme A</fullName>
    </submittedName>
</protein>
<sequence length="336" mass="37224">MSAILLGWNPQRWNWADYDEWVAQVRRHGTRRDTWSVGRHVNIAAGSDAWLLLQGKNRGLIGRAIVRSEPYKGRHYSDPEKTANYVEIDWLSLLPIPDRIPPVVLNAEAPGVRWDHVYGSGKSVPVESEAAVHALWERFGPQHEARDPSELPPGLFPEGAVRTIVVNRYERDPRARAACVERWGLACVACGLDFASVYGELGKGFIHVHHLTPVSQLGPDYQVDPIADLRPLCPNCHAMVHTQDPPIPPDELAARIRASRTSVGPRRTVPNRTSPSTCPDCGRPGVPIMYGEPGPEMIAAAEEGRIAIGGCVIYDGRPTWTCSQGHDWRVDESART</sequence>
<evidence type="ECO:0000313" key="3">
    <source>
        <dbReference type="Proteomes" id="UP000198215"/>
    </source>
</evidence>
<name>A0A1C5GXJ9_9ACTN</name>
<dbReference type="OrthoDB" id="9802640at2"/>
<dbReference type="InterPro" id="IPR003615">
    <property type="entry name" value="HNH_nuc"/>
</dbReference>
<accession>A0A1C5GXJ9</accession>
<dbReference type="GO" id="GO:0008270">
    <property type="term" value="F:zinc ion binding"/>
    <property type="evidence" value="ECO:0007669"/>
    <property type="project" value="InterPro"/>
</dbReference>
<dbReference type="SMART" id="SM00507">
    <property type="entry name" value="HNHc"/>
    <property type="match status" value="1"/>
</dbReference>
<dbReference type="InterPro" id="IPR002711">
    <property type="entry name" value="HNH"/>
</dbReference>
<dbReference type="GO" id="GO:0003676">
    <property type="term" value="F:nucleic acid binding"/>
    <property type="evidence" value="ECO:0007669"/>
    <property type="project" value="InterPro"/>
</dbReference>
<reference evidence="3" key="1">
    <citation type="submission" date="2016-06" db="EMBL/GenBank/DDBJ databases">
        <authorList>
            <person name="Varghese N."/>
            <person name="Submissions Spin"/>
        </authorList>
    </citation>
    <scope>NUCLEOTIDE SEQUENCE [LARGE SCALE GENOMIC DNA]</scope>
    <source>
        <strain evidence="3">DSM 45161</strain>
    </source>
</reference>
<feature type="domain" description="HNH nuclease" evidence="1">
    <location>
        <begin position="174"/>
        <end position="238"/>
    </location>
</feature>
<dbReference type="Proteomes" id="UP000198215">
    <property type="component" value="Chromosome I"/>
</dbReference>
<gene>
    <name evidence="2" type="ORF">GA0070614_0528</name>
</gene>
<dbReference type="AlphaFoldDB" id="A0A1C5GXJ9"/>
<evidence type="ECO:0000259" key="1">
    <source>
        <dbReference type="SMART" id="SM00507"/>
    </source>
</evidence>
<dbReference type="CDD" id="cd00085">
    <property type="entry name" value="HNHc"/>
    <property type="match status" value="1"/>
</dbReference>
<evidence type="ECO:0000313" key="2">
    <source>
        <dbReference type="EMBL" id="SCG38515.1"/>
    </source>
</evidence>
<dbReference type="RefSeq" id="WP_088974478.1">
    <property type="nucleotide sequence ID" value="NZ_LT607753.1"/>
</dbReference>
<dbReference type="EMBL" id="LT607753">
    <property type="protein sequence ID" value="SCG38515.1"/>
    <property type="molecule type" value="Genomic_DNA"/>
</dbReference>